<dbReference type="PANTHER" id="PTHR30607:SF2">
    <property type="entry name" value="POTASSIUM-TRANSPORTING ATPASE POTASSIUM-BINDING SUBUNIT"/>
    <property type="match status" value="1"/>
</dbReference>
<evidence type="ECO:0000256" key="5">
    <source>
        <dbReference type="ARBA" id="ARBA00022958"/>
    </source>
</evidence>
<dbReference type="PIRSF" id="PIRSF001294">
    <property type="entry name" value="K_ATPaseA"/>
    <property type="match status" value="1"/>
</dbReference>
<gene>
    <name evidence="9 10" type="primary">kdpA</name>
    <name evidence="10" type="ORF">KPS_002993</name>
</gene>
<dbReference type="NCBIfam" id="TIGR00680">
    <property type="entry name" value="kdpA"/>
    <property type="match status" value="1"/>
</dbReference>
<evidence type="ECO:0000256" key="7">
    <source>
        <dbReference type="ARBA" id="ARBA00023065"/>
    </source>
</evidence>
<evidence type="ECO:0000256" key="9">
    <source>
        <dbReference type="HAMAP-Rule" id="MF_00275"/>
    </source>
</evidence>
<comment type="caution">
    <text evidence="9">Lacks conserved residue(s) required for the propagation of feature annotation.</text>
</comment>
<dbReference type="PANTHER" id="PTHR30607">
    <property type="entry name" value="POTASSIUM-TRANSPORTING ATPASE A CHAIN"/>
    <property type="match status" value="1"/>
</dbReference>
<evidence type="ECO:0000313" key="10">
    <source>
        <dbReference type="EMBL" id="WMW64917.1"/>
    </source>
</evidence>
<reference evidence="10" key="1">
    <citation type="submission" date="2023-09" db="EMBL/GenBank/DDBJ databases">
        <authorList>
            <consortium name="CW5 consortium"/>
            <person name="Lu C.-W."/>
        </authorList>
    </citation>
    <scope>NUCLEOTIDE SEQUENCE</scope>
    <source>
        <strain evidence="10">KPS</strain>
    </source>
</reference>
<keyword evidence="7 9" id="KW-0406">Ion transport</keyword>
<keyword evidence="8 9" id="KW-0472">Membrane</keyword>
<sequence>MTPRDYLQLALFLGILAAVSPSLGRYIHRVLEGGRTWLHPLLGPVERLIYATAGIDPTSDHPWQRYAVNLLGFTPAGFCLTFGVLVFQDVLPLNPQHFPAPSWDLALNTAVSFVTNTNWQAYGGETAMSHLSQVVALTYQNFVSAAVGMAACMAVVRGIARTEAQGIGNFWADLVRSTLYVLLPLCVPGALLLVGQGMVQTLAASFTATTLEGAVQTTAVGPVASQVIIKMLGTNGGGFFNANAAHPFENPTALANFIQMLCIFMLPSALVFTLGVAVRRPRHAWTVWGVMAAVFVAGTLLTAHFEYRGTPAMAQAVAAGSPTTSVAAPGVTSVPAPANAPAPVPNMEGKEVRFGIFSSSLFATVTTDASCGAVNAMHDSLTPLGGLVTLLNMQLGEIIFGGVGSGLYGMVLFIILTVFLAGLMVGRTPDYLGKRIEGREVTLAVAALLLPALPLLGFTALAAVGWGPQAPANAGAHGFSELLYAYTSASQNNGSAFAGLAANSPVFNLTTAASMLIGRFGVMLPMLAVAGSLAARRPRPVTDASFPVEGATFALLLTSVILIVGALTYLPALSLGPIVEHLQMLEGRLY</sequence>
<feature type="transmembrane region" description="Helical" evidence="9">
    <location>
        <begin position="443"/>
        <end position="466"/>
    </location>
</feature>
<evidence type="ECO:0000256" key="4">
    <source>
        <dbReference type="ARBA" id="ARBA00022692"/>
    </source>
</evidence>
<proteinExistence type="inferred from homology"/>
<keyword evidence="1 9" id="KW-0813">Transport</keyword>
<dbReference type="RefSeq" id="WP_309540973.1">
    <property type="nucleotide sequence ID" value="NZ_CP133659.1"/>
</dbReference>
<feature type="transmembrane region" description="Helical" evidence="9">
    <location>
        <begin position="179"/>
        <end position="199"/>
    </location>
</feature>
<keyword evidence="2 9" id="KW-1003">Cell membrane</keyword>
<evidence type="ECO:0000313" key="11">
    <source>
        <dbReference type="Proteomes" id="UP001180616"/>
    </source>
</evidence>
<keyword evidence="3 9" id="KW-0633">Potassium transport</keyword>
<keyword evidence="4 9" id="KW-0812">Transmembrane</keyword>
<comment type="similarity">
    <text evidence="9">Belongs to the KdpA family.</text>
</comment>
<dbReference type="Pfam" id="PF03814">
    <property type="entry name" value="KdpA"/>
    <property type="match status" value="1"/>
</dbReference>
<keyword evidence="6 9" id="KW-1133">Transmembrane helix</keyword>
<keyword evidence="11" id="KW-1185">Reference proteome</keyword>
<evidence type="ECO:0000256" key="2">
    <source>
        <dbReference type="ARBA" id="ARBA00022475"/>
    </source>
</evidence>
<feature type="transmembrane region" description="Helical" evidence="9">
    <location>
        <begin position="398"/>
        <end position="423"/>
    </location>
</feature>
<dbReference type="InterPro" id="IPR004623">
    <property type="entry name" value="KdpA"/>
</dbReference>
<feature type="transmembrane region" description="Helical" evidence="9">
    <location>
        <begin position="512"/>
        <end position="534"/>
    </location>
</feature>
<organism evidence="10 11">
    <name type="scientific">Nitratidesulfovibrio liaohensis</name>
    <dbReference type="NCBI Taxonomy" id="2604158"/>
    <lineage>
        <taxon>Bacteria</taxon>
        <taxon>Pseudomonadati</taxon>
        <taxon>Thermodesulfobacteriota</taxon>
        <taxon>Desulfovibrionia</taxon>
        <taxon>Desulfovibrionales</taxon>
        <taxon>Desulfovibrionaceae</taxon>
        <taxon>Nitratidesulfovibrio</taxon>
    </lineage>
</organism>
<comment type="subunit">
    <text evidence="9">The system is composed of three essential subunits: KdpA, KdpB and KdpC.</text>
</comment>
<evidence type="ECO:0000256" key="3">
    <source>
        <dbReference type="ARBA" id="ARBA00022538"/>
    </source>
</evidence>
<feature type="transmembrane region" description="Helical" evidence="9">
    <location>
        <begin position="257"/>
        <end position="278"/>
    </location>
</feature>
<feature type="transmembrane region" description="Helical" evidence="9">
    <location>
        <begin position="66"/>
        <end position="87"/>
    </location>
</feature>
<dbReference type="Proteomes" id="UP001180616">
    <property type="component" value="Chromosome"/>
</dbReference>
<name>A0ABY9R193_9BACT</name>
<evidence type="ECO:0000256" key="1">
    <source>
        <dbReference type="ARBA" id="ARBA00022448"/>
    </source>
</evidence>
<feature type="transmembrane region" description="Helical" evidence="9">
    <location>
        <begin position="546"/>
        <end position="570"/>
    </location>
</feature>
<keyword evidence="5 9" id="KW-0630">Potassium</keyword>
<evidence type="ECO:0000256" key="6">
    <source>
        <dbReference type="ARBA" id="ARBA00022989"/>
    </source>
</evidence>
<dbReference type="HAMAP" id="MF_00275">
    <property type="entry name" value="KdpA"/>
    <property type="match status" value="1"/>
</dbReference>
<accession>A0ABY9R193</accession>
<comment type="subcellular location">
    <subcellularLocation>
        <location evidence="9">Cell membrane</location>
        <topology evidence="9">Multi-pass membrane protein</topology>
    </subcellularLocation>
</comment>
<comment type="function">
    <text evidence="9">Part of the high-affinity ATP-driven potassium transport (or Kdp) system, which catalyzes the hydrolysis of ATP coupled with the electrogenic transport of potassium into the cytoplasm. This subunit binds the extracellular potassium ions and delivers the ions to the membrane domain of KdpB through an intramembrane tunnel.</text>
</comment>
<protein>
    <recommendedName>
        <fullName evidence="9">Potassium-transporting ATPase potassium-binding subunit</fullName>
    </recommendedName>
    <alternativeName>
        <fullName evidence="9">ATP phosphohydrolase [potassium-transporting] A chain</fullName>
    </alternativeName>
    <alternativeName>
        <fullName evidence="9">Potassium-binding and translocating subunit A</fullName>
    </alternativeName>
    <alternativeName>
        <fullName evidence="9">Potassium-translocating ATPase A chain</fullName>
    </alternativeName>
</protein>
<dbReference type="EMBL" id="CP133659">
    <property type="protein sequence ID" value="WMW64917.1"/>
    <property type="molecule type" value="Genomic_DNA"/>
</dbReference>
<evidence type="ECO:0000256" key="8">
    <source>
        <dbReference type="ARBA" id="ARBA00023136"/>
    </source>
</evidence>
<feature type="transmembrane region" description="Helical" evidence="9">
    <location>
        <begin position="285"/>
        <end position="305"/>
    </location>
</feature>